<evidence type="ECO:0000256" key="3">
    <source>
        <dbReference type="ARBA" id="ARBA00022692"/>
    </source>
</evidence>
<reference evidence="8 9" key="2">
    <citation type="submission" date="2018-11" db="EMBL/GenBank/DDBJ databases">
        <authorList>
            <consortium name="Pathogen Informatics"/>
        </authorList>
    </citation>
    <scope>NUCLEOTIDE SEQUENCE [LARGE SCALE GENOMIC DNA]</scope>
    <source>
        <strain evidence="8 9">MHpl1</strain>
    </source>
</reference>
<organism evidence="10">
    <name type="scientific">Haemonchus placei</name>
    <name type="common">Barber's pole worm</name>
    <dbReference type="NCBI Taxonomy" id="6290"/>
    <lineage>
        <taxon>Eukaryota</taxon>
        <taxon>Metazoa</taxon>
        <taxon>Ecdysozoa</taxon>
        <taxon>Nematoda</taxon>
        <taxon>Chromadorea</taxon>
        <taxon>Rhabditida</taxon>
        <taxon>Rhabditina</taxon>
        <taxon>Rhabditomorpha</taxon>
        <taxon>Strongyloidea</taxon>
        <taxon>Trichostrongylidae</taxon>
        <taxon>Haemonchus</taxon>
    </lineage>
</organism>
<evidence type="ECO:0000313" key="10">
    <source>
        <dbReference type="WBParaSite" id="HPLM_0001724901-mRNA-1"/>
    </source>
</evidence>
<sequence>MCTYVYVNRKTIIFRWHLYYLDDTPKNIGFKTPPKSNITVRSTGIGMEVHEQGAVYVLALTGPMYKPAKHINQVVQSNSVSILWQVPQIVIITAAEILFSITGYEFAYSQSAPSMKALVQALWLLTTAAGDSIIVLITALNLFSNMATEFFAYAGSTRQSEIEMLAHVKIAGFARIVNA</sequence>
<proteinExistence type="inferred from homology"/>
<keyword evidence="4" id="KW-0571">Peptide transport</keyword>
<accession>A0A0N4WZ94</accession>
<evidence type="ECO:0000256" key="2">
    <source>
        <dbReference type="ARBA" id="ARBA00005982"/>
    </source>
</evidence>
<evidence type="ECO:0000256" key="5">
    <source>
        <dbReference type="ARBA" id="ARBA00022989"/>
    </source>
</evidence>
<dbReference type="STRING" id="6290.A0A0N4WZ94"/>
<reference evidence="10" key="1">
    <citation type="submission" date="2017-02" db="UniProtKB">
        <authorList>
            <consortium name="WormBaseParasite"/>
        </authorList>
    </citation>
    <scope>IDENTIFICATION</scope>
</reference>
<dbReference type="AlphaFoldDB" id="A0A0N4WZ94"/>
<dbReference type="WBParaSite" id="HPLM_0001724901-mRNA-1">
    <property type="protein sequence ID" value="HPLM_0001724901-mRNA-1"/>
    <property type="gene ID" value="HPLM_0001724901"/>
</dbReference>
<dbReference type="Proteomes" id="UP000268014">
    <property type="component" value="Unassembled WGS sequence"/>
</dbReference>
<keyword evidence="5 7" id="KW-1133">Transmembrane helix</keyword>
<comment type="similarity">
    <text evidence="2">Belongs to the major facilitator superfamily. Proton-dependent oligopeptide transporter (POT/PTR) (TC 2.A.17) family.</text>
</comment>
<dbReference type="InterPro" id="IPR000109">
    <property type="entry name" value="POT_fam"/>
</dbReference>
<protein>
    <submittedName>
        <fullName evidence="10">Fibronectin type-III domain-containing protein</fullName>
    </submittedName>
</protein>
<evidence type="ECO:0000256" key="6">
    <source>
        <dbReference type="ARBA" id="ARBA00023136"/>
    </source>
</evidence>
<evidence type="ECO:0000313" key="8">
    <source>
        <dbReference type="EMBL" id="VDO64118.1"/>
    </source>
</evidence>
<evidence type="ECO:0000256" key="7">
    <source>
        <dbReference type="SAM" id="Phobius"/>
    </source>
</evidence>
<feature type="transmembrane region" description="Helical" evidence="7">
    <location>
        <begin position="82"/>
        <end position="101"/>
    </location>
</feature>
<keyword evidence="4" id="KW-0813">Transport</keyword>
<dbReference type="PANTHER" id="PTHR11654">
    <property type="entry name" value="OLIGOPEPTIDE TRANSPORTER-RELATED"/>
    <property type="match status" value="1"/>
</dbReference>
<keyword evidence="3 7" id="KW-0812">Transmembrane</keyword>
<dbReference type="EMBL" id="UZAF01019845">
    <property type="protein sequence ID" value="VDO64118.1"/>
    <property type="molecule type" value="Genomic_DNA"/>
</dbReference>
<dbReference type="Gene3D" id="1.20.1250.20">
    <property type="entry name" value="MFS general substrate transporter like domains"/>
    <property type="match status" value="1"/>
</dbReference>
<evidence type="ECO:0000256" key="4">
    <source>
        <dbReference type="ARBA" id="ARBA00022856"/>
    </source>
</evidence>
<keyword evidence="6 7" id="KW-0472">Membrane</keyword>
<dbReference type="OrthoDB" id="205993at2759"/>
<keyword evidence="9" id="KW-1185">Reference proteome</keyword>
<keyword evidence="4" id="KW-0653">Protein transport</keyword>
<evidence type="ECO:0000256" key="1">
    <source>
        <dbReference type="ARBA" id="ARBA00004141"/>
    </source>
</evidence>
<comment type="subcellular location">
    <subcellularLocation>
        <location evidence="1">Membrane</location>
        <topology evidence="1">Multi-pass membrane protein</topology>
    </subcellularLocation>
</comment>
<dbReference type="GO" id="GO:0015833">
    <property type="term" value="P:peptide transport"/>
    <property type="evidence" value="ECO:0007669"/>
    <property type="project" value="UniProtKB-KW"/>
</dbReference>
<feature type="transmembrane region" description="Helical" evidence="7">
    <location>
        <begin position="121"/>
        <end position="143"/>
    </location>
</feature>
<name>A0A0N4WZ94_HAEPC</name>
<evidence type="ECO:0000313" key="9">
    <source>
        <dbReference type="Proteomes" id="UP000268014"/>
    </source>
</evidence>
<dbReference type="GO" id="GO:0022857">
    <property type="term" value="F:transmembrane transporter activity"/>
    <property type="evidence" value="ECO:0007669"/>
    <property type="project" value="InterPro"/>
</dbReference>
<dbReference type="GO" id="GO:0016020">
    <property type="term" value="C:membrane"/>
    <property type="evidence" value="ECO:0007669"/>
    <property type="project" value="UniProtKB-SubCell"/>
</dbReference>
<dbReference type="Pfam" id="PF00854">
    <property type="entry name" value="PTR2"/>
    <property type="match status" value="1"/>
</dbReference>
<gene>
    <name evidence="8" type="ORF">HPLM_LOCUS17241</name>
</gene>
<dbReference type="InterPro" id="IPR036259">
    <property type="entry name" value="MFS_trans_sf"/>
</dbReference>